<sequence length="106" mass="11824">MGALGCRELPPIALDIDTGSWIVSSSAATGRRLVLSRVSFAGGKSRSLTETFGELKDKVVQVRPRLREKKSRELIGASWLFAVREGVWCCFGYLRLDARYMEAQED</sequence>
<organism evidence="1 2">
    <name type="scientific">Moniliophthora roreri</name>
    <name type="common">Frosty pod rot fungus</name>
    <name type="synonym">Monilia roreri</name>
    <dbReference type="NCBI Taxonomy" id="221103"/>
    <lineage>
        <taxon>Eukaryota</taxon>
        <taxon>Fungi</taxon>
        <taxon>Dikarya</taxon>
        <taxon>Basidiomycota</taxon>
        <taxon>Agaricomycotina</taxon>
        <taxon>Agaricomycetes</taxon>
        <taxon>Agaricomycetidae</taxon>
        <taxon>Agaricales</taxon>
        <taxon>Marasmiineae</taxon>
        <taxon>Marasmiaceae</taxon>
        <taxon>Moniliophthora</taxon>
    </lineage>
</organism>
<evidence type="ECO:0000313" key="1">
    <source>
        <dbReference type="EMBL" id="KTB34584.1"/>
    </source>
</evidence>
<proteinExistence type="predicted"/>
<name>A0A0W0FE71_MONRR</name>
<reference evidence="1 2" key="1">
    <citation type="submission" date="2015-12" db="EMBL/GenBank/DDBJ databases">
        <title>Draft genome sequence of Moniliophthora roreri, the causal agent of frosty pod rot of cacao.</title>
        <authorList>
            <person name="Aime M.C."/>
            <person name="Diaz-Valderrama J.R."/>
            <person name="Kijpornyongpan T."/>
            <person name="Phillips-Mora W."/>
        </authorList>
    </citation>
    <scope>NUCLEOTIDE SEQUENCE [LARGE SCALE GENOMIC DNA]</scope>
    <source>
        <strain evidence="1 2">MCA 2952</strain>
    </source>
</reference>
<protein>
    <submittedName>
        <fullName evidence="1">Uncharacterized protein</fullName>
    </submittedName>
</protein>
<comment type="caution">
    <text evidence="1">The sequence shown here is derived from an EMBL/GenBank/DDBJ whole genome shotgun (WGS) entry which is preliminary data.</text>
</comment>
<evidence type="ECO:0000313" key="2">
    <source>
        <dbReference type="Proteomes" id="UP000054988"/>
    </source>
</evidence>
<accession>A0A0W0FE71</accession>
<dbReference type="Proteomes" id="UP000054988">
    <property type="component" value="Unassembled WGS sequence"/>
</dbReference>
<dbReference type="EMBL" id="LATX01002058">
    <property type="protein sequence ID" value="KTB34584.1"/>
    <property type="molecule type" value="Genomic_DNA"/>
</dbReference>
<dbReference type="AlphaFoldDB" id="A0A0W0FE71"/>
<gene>
    <name evidence="1" type="ORF">WG66_12826</name>
</gene>